<dbReference type="RefSeq" id="WP_323738981.1">
    <property type="nucleotide sequence ID" value="NZ_CP112933.1"/>
</dbReference>
<keyword evidence="2" id="KW-1185">Reference proteome</keyword>
<keyword evidence="1" id="KW-0614">Plasmid</keyword>
<accession>A0ABZ0UX52</accession>
<organism evidence="1 2">
    <name type="scientific">Candidatus Trichorickettsia mobilis</name>
    <dbReference type="NCBI Taxonomy" id="1346319"/>
    <lineage>
        <taxon>Bacteria</taxon>
        <taxon>Pseudomonadati</taxon>
        <taxon>Pseudomonadota</taxon>
        <taxon>Alphaproteobacteria</taxon>
        <taxon>Rickettsiales</taxon>
        <taxon>Rickettsiaceae</taxon>
        <taxon>Rickettsieae</taxon>
        <taxon>Candidatus Trichorickettsia</taxon>
    </lineage>
</organism>
<dbReference type="EMBL" id="CP112933">
    <property type="protein sequence ID" value="WPY01509.1"/>
    <property type="molecule type" value="Genomic_DNA"/>
</dbReference>
<evidence type="ECO:0000313" key="2">
    <source>
        <dbReference type="Proteomes" id="UP001326613"/>
    </source>
</evidence>
<geneLocation type="plasmid" evidence="1 2">
    <name>unnamed1</name>
</geneLocation>
<evidence type="ECO:0000313" key="1">
    <source>
        <dbReference type="EMBL" id="WPY01509.1"/>
    </source>
</evidence>
<gene>
    <name evidence="1" type="ORF">Trichorick_01422</name>
</gene>
<reference evidence="1 2" key="1">
    <citation type="submission" date="2022-10" db="EMBL/GenBank/DDBJ databases">
        <title>Host association and intracellularity evolved multiple times independently in the Rickettsiales.</title>
        <authorList>
            <person name="Castelli M."/>
            <person name="Nardi T."/>
            <person name="Gammuto L."/>
            <person name="Bellinzona G."/>
            <person name="Sabaneyeva E."/>
            <person name="Potekhin A."/>
            <person name="Serra V."/>
            <person name="Petroni G."/>
            <person name="Sassera D."/>
        </authorList>
    </citation>
    <scope>NUCLEOTIDE SEQUENCE [LARGE SCALE GENOMIC DNA]</scope>
    <source>
        <strain evidence="1 2">Kr 154-4</strain>
        <plasmid evidence="1 2">unnamed1</plasmid>
    </source>
</reference>
<sequence>MNFIEALEVLKDGKKITRKTFGSSPDKFRYYTTEDFEADDWEVVE</sequence>
<name>A0ABZ0UX52_9RICK</name>
<protein>
    <submittedName>
        <fullName evidence="1">DUF2829 domain-containing protein</fullName>
    </submittedName>
</protein>
<proteinExistence type="predicted"/>
<dbReference type="Proteomes" id="UP001326613">
    <property type="component" value="Plasmid unnamed1"/>
</dbReference>